<keyword evidence="10" id="KW-1185">Reference proteome</keyword>
<keyword evidence="4 7" id="KW-1133">Transmembrane helix</keyword>
<evidence type="ECO:0000256" key="6">
    <source>
        <dbReference type="SAM" id="MobiDB-lite"/>
    </source>
</evidence>
<name>Q0VST9_ALCBS</name>
<dbReference type="KEGG" id="abo:ABO_0311"/>
<dbReference type="InterPro" id="IPR010432">
    <property type="entry name" value="RDD"/>
</dbReference>
<dbReference type="PANTHER" id="PTHR36115:SF4">
    <property type="entry name" value="MEMBRANE PROTEIN"/>
    <property type="match status" value="1"/>
</dbReference>
<evidence type="ECO:0000313" key="10">
    <source>
        <dbReference type="Proteomes" id="UP000008871"/>
    </source>
</evidence>
<feature type="transmembrane region" description="Helical" evidence="7">
    <location>
        <begin position="67"/>
        <end position="88"/>
    </location>
</feature>
<dbReference type="PANTHER" id="PTHR36115">
    <property type="entry name" value="PROLINE-RICH ANTIGEN HOMOLOG-RELATED"/>
    <property type="match status" value="1"/>
</dbReference>
<feature type="transmembrane region" description="Helical" evidence="7">
    <location>
        <begin position="32"/>
        <end position="55"/>
    </location>
</feature>
<dbReference type="OrthoDB" id="8612316at2"/>
<keyword evidence="2" id="KW-1003">Cell membrane</keyword>
<gene>
    <name evidence="9" type="ordered locus">ABO_0311</name>
</gene>
<evidence type="ECO:0000256" key="2">
    <source>
        <dbReference type="ARBA" id="ARBA00022475"/>
    </source>
</evidence>
<feature type="transmembrane region" description="Helical" evidence="7">
    <location>
        <begin position="128"/>
        <end position="151"/>
    </location>
</feature>
<evidence type="ECO:0000256" key="3">
    <source>
        <dbReference type="ARBA" id="ARBA00022692"/>
    </source>
</evidence>
<proteinExistence type="predicted"/>
<dbReference type="Pfam" id="PF06271">
    <property type="entry name" value="RDD"/>
    <property type="match status" value="1"/>
</dbReference>
<evidence type="ECO:0000256" key="4">
    <source>
        <dbReference type="ARBA" id="ARBA00022989"/>
    </source>
</evidence>
<feature type="region of interest" description="Disordered" evidence="6">
    <location>
        <begin position="1"/>
        <end position="22"/>
    </location>
</feature>
<comment type="subcellular location">
    <subcellularLocation>
        <location evidence="1">Cell membrane</location>
        <topology evidence="1">Multi-pass membrane protein</topology>
    </subcellularLocation>
</comment>
<evidence type="ECO:0000256" key="7">
    <source>
        <dbReference type="SAM" id="Phobius"/>
    </source>
</evidence>
<keyword evidence="3 7" id="KW-0812">Transmembrane</keyword>
<evidence type="ECO:0000313" key="9">
    <source>
        <dbReference type="EMBL" id="CAL15759.1"/>
    </source>
</evidence>
<dbReference type="InterPro" id="IPR051791">
    <property type="entry name" value="Pra-immunoreactive"/>
</dbReference>
<dbReference type="STRING" id="393595.ABO_0311"/>
<feature type="domain" description="RDD" evidence="8">
    <location>
        <begin position="29"/>
        <end position="164"/>
    </location>
</feature>
<feature type="compositionally biased region" description="Polar residues" evidence="6">
    <location>
        <begin position="1"/>
        <end position="21"/>
    </location>
</feature>
<dbReference type="EMBL" id="AM286690">
    <property type="protein sequence ID" value="CAL15759.1"/>
    <property type="molecule type" value="Genomic_DNA"/>
</dbReference>
<sequence length="175" mass="19379">MTGETPSNPYQTPDSITQKPNNPGAPELASRLYRFLGAIIDGLVQMVIIGPIIYFSGIWDAMMQSSGTISLTTSIGLFIAGELIFLALQGWLLFNRQQTIGKALLDMRIVGMEQDSVPAGKLYGLRYFVFHVLAQLPGINLIMLIDPLLIFRSDRRCLHDHLAGTQVIQTQRTTT</sequence>
<protein>
    <recommendedName>
        <fullName evidence="8">RDD domain-containing protein</fullName>
    </recommendedName>
</protein>
<dbReference type="HOGENOM" id="CLU_079635_3_0_6"/>
<evidence type="ECO:0000259" key="8">
    <source>
        <dbReference type="Pfam" id="PF06271"/>
    </source>
</evidence>
<evidence type="ECO:0000256" key="5">
    <source>
        <dbReference type="ARBA" id="ARBA00023136"/>
    </source>
</evidence>
<dbReference type="GO" id="GO:0005886">
    <property type="term" value="C:plasma membrane"/>
    <property type="evidence" value="ECO:0007669"/>
    <property type="project" value="UniProtKB-SubCell"/>
</dbReference>
<dbReference type="Proteomes" id="UP000008871">
    <property type="component" value="Chromosome"/>
</dbReference>
<dbReference type="AlphaFoldDB" id="Q0VST9"/>
<evidence type="ECO:0000256" key="1">
    <source>
        <dbReference type="ARBA" id="ARBA00004651"/>
    </source>
</evidence>
<keyword evidence="5 7" id="KW-0472">Membrane</keyword>
<reference evidence="9 10" key="1">
    <citation type="journal article" date="2006" name="Nat. Biotechnol.">
        <title>Genome sequence of the ubiquitous hydrocarbon-degrading marine bacterium Alcanivorax borkumensis.</title>
        <authorList>
            <person name="Schneiker S."/>
            <person name="Martins dos Santos V.A.P."/>
            <person name="Bartels D."/>
            <person name="Bekel T."/>
            <person name="Brecht M."/>
            <person name="Buhrmester J."/>
            <person name="Chernikova T.N."/>
            <person name="Denaro R."/>
            <person name="Ferrer M."/>
            <person name="Gertler C."/>
            <person name="Goesmann A."/>
            <person name="Golyshina O.V."/>
            <person name="Kaminski F."/>
            <person name="Khachane A.N."/>
            <person name="Lang S."/>
            <person name="Linke B."/>
            <person name="McHardy A.C."/>
            <person name="Meyer F."/>
            <person name="Nechitaylo T."/>
            <person name="Puehler A."/>
            <person name="Regenhardt D."/>
            <person name="Rupp O."/>
            <person name="Sabirova J.S."/>
            <person name="Selbitschka W."/>
            <person name="Yakimov M.M."/>
            <person name="Timmis K.N."/>
            <person name="Vorhoelter F.-J."/>
            <person name="Weidner S."/>
            <person name="Kaiser O."/>
            <person name="Golyshin P.N."/>
        </authorList>
    </citation>
    <scope>NUCLEOTIDE SEQUENCE [LARGE SCALE GENOMIC DNA]</scope>
    <source>
        <strain evidence="10">ATCC 700651 / DSM 11573 / NCIMB 13689 / SK2</strain>
    </source>
</reference>
<dbReference type="eggNOG" id="COG1714">
    <property type="taxonomic scope" value="Bacteria"/>
</dbReference>
<organism evidence="9 10">
    <name type="scientific">Alcanivorax borkumensis (strain ATCC 700651 / DSM 11573 / NCIMB 13689 / SK2)</name>
    <dbReference type="NCBI Taxonomy" id="393595"/>
    <lineage>
        <taxon>Bacteria</taxon>
        <taxon>Pseudomonadati</taxon>
        <taxon>Pseudomonadota</taxon>
        <taxon>Gammaproteobacteria</taxon>
        <taxon>Oceanospirillales</taxon>
        <taxon>Alcanivoracaceae</taxon>
        <taxon>Alcanivorax</taxon>
    </lineage>
</organism>
<accession>Q0VST9</accession>
<dbReference type="RefSeq" id="WP_011587607.1">
    <property type="nucleotide sequence ID" value="NC_008260.1"/>
</dbReference>